<keyword evidence="3 5" id="KW-1133">Transmembrane helix</keyword>
<dbReference type="Proteomes" id="UP000481327">
    <property type="component" value="Unassembled WGS sequence"/>
</dbReference>
<keyword evidence="4 5" id="KW-0472">Membrane</keyword>
<feature type="transmembrane region" description="Helical" evidence="5">
    <location>
        <begin position="95"/>
        <end position="115"/>
    </location>
</feature>
<feature type="transmembrane region" description="Helical" evidence="5">
    <location>
        <begin position="65"/>
        <end position="88"/>
    </location>
</feature>
<accession>A0A7C9GWI5</accession>
<gene>
    <name evidence="6" type="ORF">F3168_13435</name>
</gene>
<dbReference type="AlphaFoldDB" id="A0A7C9GWI5"/>
<evidence type="ECO:0000313" key="7">
    <source>
        <dbReference type="Proteomes" id="UP000481327"/>
    </source>
</evidence>
<evidence type="ECO:0000313" key="6">
    <source>
        <dbReference type="EMBL" id="MQT18258.1"/>
    </source>
</evidence>
<dbReference type="EMBL" id="WIOL01000005">
    <property type="protein sequence ID" value="MQT18258.1"/>
    <property type="molecule type" value="Genomic_DNA"/>
</dbReference>
<feature type="transmembrane region" description="Helical" evidence="5">
    <location>
        <begin position="195"/>
        <end position="214"/>
    </location>
</feature>
<proteinExistence type="inferred from homology"/>
<evidence type="ECO:0000256" key="3">
    <source>
        <dbReference type="ARBA" id="ARBA00022989"/>
    </source>
</evidence>
<name>A0A7C9GWI5_9SPHN</name>
<keyword evidence="7" id="KW-1185">Reference proteome</keyword>
<feature type="transmembrane region" description="Helical" evidence="5">
    <location>
        <begin position="251"/>
        <end position="273"/>
    </location>
</feature>
<feature type="transmembrane region" description="Helical" evidence="5">
    <location>
        <begin position="226"/>
        <end position="245"/>
    </location>
</feature>
<evidence type="ECO:0000256" key="2">
    <source>
        <dbReference type="ARBA" id="ARBA00022692"/>
    </source>
</evidence>
<evidence type="ECO:0000256" key="5">
    <source>
        <dbReference type="RuleBase" id="RU363041"/>
    </source>
</evidence>
<sequence length="281" mass="28730">MVLVVTAIAYAIVLLRTASRRGALGLKGEGVALGAVTNFFDTLGIGSFAPTTAWLKLRKLVPDSFIPGVMISGYALPTLAQGLIYITLVEVDPVLLVAAIAAAVAGALVGAPVAVRLPVRTIQLTIGIALLLAGGFFAAAGLGLMPAGGEARSLAPLPFAIVLVGSFIIGALMTVGIGFYAPMLAMFSLFGLNPVAVFPIMAGAGALMMPASALRFIKSDRIDLKLVLSLALGGIPAVLVAAYIVKSLPLATLRWVVVAVVLYTGVVMLRAAARGRTVQPA</sequence>
<organism evidence="6 7">
    <name type="scientific">Sandarakinorhabdus fusca</name>
    <dbReference type="NCBI Taxonomy" id="1439888"/>
    <lineage>
        <taxon>Bacteria</taxon>
        <taxon>Pseudomonadati</taxon>
        <taxon>Pseudomonadota</taxon>
        <taxon>Alphaproteobacteria</taxon>
        <taxon>Sphingomonadales</taxon>
        <taxon>Sphingosinicellaceae</taxon>
        <taxon>Sandarakinorhabdus</taxon>
    </lineage>
</organism>
<dbReference type="GO" id="GO:0005886">
    <property type="term" value="C:plasma membrane"/>
    <property type="evidence" value="ECO:0007669"/>
    <property type="project" value="UniProtKB-SubCell"/>
</dbReference>
<dbReference type="PANTHER" id="PTHR43483">
    <property type="entry name" value="MEMBRANE TRANSPORTER PROTEIN HI_0806-RELATED"/>
    <property type="match status" value="1"/>
</dbReference>
<protein>
    <recommendedName>
        <fullName evidence="5">Probable membrane transporter protein</fullName>
    </recommendedName>
</protein>
<feature type="transmembrane region" description="Helical" evidence="5">
    <location>
        <begin position="157"/>
        <end position="183"/>
    </location>
</feature>
<keyword evidence="5" id="KW-1003">Cell membrane</keyword>
<comment type="similarity">
    <text evidence="5">Belongs to the 4-toluene sulfonate uptake permease (TSUP) (TC 2.A.102) family.</text>
</comment>
<reference evidence="6 7" key="1">
    <citation type="submission" date="2019-09" db="EMBL/GenBank/DDBJ databases">
        <title>Polymorphobacter sp. isolated from a lake in China.</title>
        <authorList>
            <person name="Liu Z."/>
        </authorList>
    </citation>
    <scope>NUCLEOTIDE SEQUENCE [LARGE SCALE GENOMIC DNA]</scope>
    <source>
        <strain evidence="6 7">D40P</strain>
    </source>
</reference>
<keyword evidence="2 5" id="KW-0812">Transmembrane</keyword>
<dbReference type="InterPro" id="IPR002781">
    <property type="entry name" value="TM_pro_TauE-like"/>
</dbReference>
<dbReference type="Pfam" id="PF01925">
    <property type="entry name" value="TauE"/>
    <property type="match status" value="1"/>
</dbReference>
<comment type="subcellular location">
    <subcellularLocation>
        <location evidence="5">Cell membrane</location>
        <topology evidence="5">Multi-pass membrane protein</topology>
    </subcellularLocation>
    <subcellularLocation>
        <location evidence="1">Membrane</location>
        <topology evidence="1">Multi-pass membrane protein</topology>
    </subcellularLocation>
</comment>
<dbReference type="PANTHER" id="PTHR43483:SF3">
    <property type="entry name" value="MEMBRANE TRANSPORTER PROTEIN HI_0806-RELATED"/>
    <property type="match status" value="1"/>
</dbReference>
<dbReference type="OrthoDB" id="5145250at2"/>
<evidence type="ECO:0000256" key="1">
    <source>
        <dbReference type="ARBA" id="ARBA00004141"/>
    </source>
</evidence>
<feature type="transmembrane region" description="Helical" evidence="5">
    <location>
        <begin position="121"/>
        <end position="145"/>
    </location>
</feature>
<comment type="caution">
    <text evidence="6">The sequence shown here is derived from an EMBL/GenBank/DDBJ whole genome shotgun (WGS) entry which is preliminary data.</text>
</comment>
<evidence type="ECO:0000256" key="4">
    <source>
        <dbReference type="ARBA" id="ARBA00023136"/>
    </source>
</evidence>